<proteinExistence type="predicted"/>
<evidence type="ECO:0000313" key="1">
    <source>
        <dbReference type="EMBL" id="CAG8735021.1"/>
    </source>
</evidence>
<dbReference type="EMBL" id="CAJVQC010026991">
    <property type="protein sequence ID" value="CAG8735021.1"/>
    <property type="molecule type" value="Genomic_DNA"/>
</dbReference>
<name>A0ACA9Q6C2_9GLOM</name>
<organism evidence="1 2">
    <name type="scientific">Racocetra persica</name>
    <dbReference type="NCBI Taxonomy" id="160502"/>
    <lineage>
        <taxon>Eukaryota</taxon>
        <taxon>Fungi</taxon>
        <taxon>Fungi incertae sedis</taxon>
        <taxon>Mucoromycota</taxon>
        <taxon>Glomeromycotina</taxon>
        <taxon>Glomeromycetes</taxon>
        <taxon>Diversisporales</taxon>
        <taxon>Gigasporaceae</taxon>
        <taxon>Racocetra</taxon>
    </lineage>
</organism>
<keyword evidence="2" id="KW-1185">Reference proteome</keyword>
<evidence type="ECO:0000313" key="2">
    <source>
        <dbReference type="Proteomes" id="UP000789920"/>
    </source>
</evidence>
<protein>
    <submittedName>
        <fullName evidence="1">21664_t:CDS:1</fullName>
    </submittedName>
</protein>
<dbReference type="Proteomes" id="UP000789920">
    <property type="component" value="Unassembled WGS sequence"/>
</dbReference>
<reference evidence="1" key="1">
    <citation type="submission" date="2021-06" db="EMBL/GenBank/DDBJ databases">
        <authorList>
            <person name="Kallberg Y."/>
            <person name="Tangrot J."/>
            <person name="Rosling A."/>
        </authorList>
    </citation>
    <scope>NUCLEOTIDE SEQUENCE</scope>
    <source>
        <strain evidence="1">MA461A</strain>
    </source>
</reference>
<accession>A0ACA9Q6C2</accession>
<comment type="caution">
    <text evidence="1">The sequence shown here is derived from an EMBL/GenBank/DDBJ whole genome shotgun (WGS) entry which is preliminary data.</text>
</comment>
<sequence>MSTNQLIDFSNSISVDQSIYDYCVITEKCKEYLWASKNYSSIPYYTGVSHYTSVFFDKEIIKIVEEIGPEKIAMIISDNATNTCVV</sequence>
<gene>
    <name evidence="1" type="ORF">RPERSI_LOCUS12561</name>
</gene>